<evidence type="ECO:0000313" key="1">
    <source>
        <dbReference type="EMBL" id="PCE30153.1"/>
    </source>
</evidence>
<dbReference type="GeneID" id="69001470"/>
<evidence type="ECO:0000313" key="2">
    <source>
        <dbReference type="Proteomes" id="UP000217994"/>
    </source>
</evidence>
<proteinExistence type="predicted"/>
<dbReference type="SUPFAM" id="SSF51197">
    <property type="entry name" value="Clavaminate synthase-like"/>
    <property type="match status" value="1"/>
</dbReference>
<reference evidence="1 2" key="1">
    <citation type="submission" date="2017-01" db="EMBL/GenBank/DDBJ databases">
        <title>Whole-Genome Shotgun Sequencing of Two beta-Proteobacterial Species in Search of the Bulgecin Biosynthetic Cluster.</title>
        <authorList>
            <person name="Horsman M.E."/>
            <person name="Marous D.R."/>
            <person name="Li R."/>
            <person name="Oliver R.A."/>
            <person name="Byun B."/>
            <person name="Emrich S.J."/>
            <person name="Boggess B."/>
            <person name="Townsend C.A."/>
            <person name="Mobashery S."/>
        </authorList>
    </citation>
    <scope>NUCLEOTIDE SEQUENCE [LARGE SCALE GENOMIC DNA]</scope>
    <source>
        <strain evidence="1 2">ATCC 31433</strain>
    </source>
</reference>
<dbReference type="InterPro" id="IPR056470">
    <property type="entry name" value="BesD/HalB-like"/>
</dbReference>
<accession>A0A2A4F8H8</accession>
<sequence length="254" mass="28038">MDNQSLFDWLVSNPVASPYRDPVNIEALAADFGSRGYVKLPGFFTSAAFAFIQGEVARIQAASTRREFTMPGYNTPRRLSVIGGDRIVDESLPLALLYGNSELRAALGRIARGQVCFVRHQAEFMVANYLESVHDTHGWHLDDPQFALVVILESPRRDEGGNVEFIRNWREFCADQRLDADTDIEAGVALAGAHGRIEVEHHVAGDCYLLDAGACLHRVTPIASDARRSVLNLAYDGGLEREYGRTADILYGVA</sequence>
<protein>
    <recommendedName>
        <fullName evidence="3">Fe2OG dioxygenase domain-containing protein</fullName>
    </recommendedName>
</protein>
<dbReference type="Proteomes" id="UP000217994">
    <property type="component" value="Unassembled WGS sequence"/>
</dbReference>
<organism evidence="1 2">
    <name type="scientific">Burkholderia ubonensis subsp. mesacidophila</name>
    <dbReference type="NCBI Taxonomy" id="265293"/>
    <lineage>
        <taxon>Bacteria</taxon>
        <taxon>Pseudomonadati</taxon>
        <taxon>Pseudomonadota</taxon>
        <taxon>Betaproteobacteria</taxon>
        <taxon>Burkholderiales</taxon>
        <taxon>Burkholderiaceae</taxon>
        <taxon>Burkholderia</taxon>
        <taxon>Burkholderia cepacia complex</taxon>
    </lineage>
</organism>
<gene>
    <name evidence="1" type="ORF">BZL54_22130</name>
</gene>
<dbReference type="RefSeq" id="WP_133118030.1">
    <property type="nucleotide sequence ID" value="NZ_CP020738.1"/>
</dbReference>
<dbReference type="Pfam" id="PF23169">
    <property type="entry name" value="HalD"/>
    <property type="match status" value="1"/>
</dbReference>
<dbReference type="EMBL" id="MTZU01000069">
    <property type="protein sequence ID" value="PCE30153.1"/>
    <property type="molecule type" value="Genomic_DNA"/>
</dbReference>
<dbReference type="AlphaFoldDB" id="A0A2A4F8H8"/>
<comment type="caution">
    <text evidence="1">The sequence shown here is derived from an EMBL/GenBank/DDBJ whole genome shotgun (WGS) entry which is preliminary data.</text>
</comment>
<name>A0A2A4F8H8_9BURK</name>
<evidence type="ECO:0008006" key="3">
    <source>
        <dbReference type="Google" id="ProtNLM"/>
    </source>
</evidence>